<evidence type="ECO:0000313" key="2">
    <source>
        <dbReference type="Proteomes" id="UP001055811"/>
    </source>
</evidence>
<dbReference type="Proteomes" id="UP001055811">
    <property type="component" value="Linkage Group LG04"/>
</dbReference>
<protein>
    <submittedName>
        <fullName evidence="1">Uncharacterized protein</fullName>
    </submittedName>
</protein>
<dbReference type="EMBL" id="CM042012">
    <property type="protein sequence ID" value="KAI3753877.1"/>
    <property type="molecule type" value="Genomic_DNA"/>
</dbReference>
<accession>A0ACB9E523</accession>
<reference evidence="2" key="1">
    <citation type="journal article" date="2022" name="Mol. Ecol. Resour.">
        <title>The genomes of chicory, endive, great burdock and yacon provide insights into Asteraceae palaeo-polyploidization history and plant inulin production.</title>
        <authorList>
            <person name="Fan W."/>
            <person name="Wang S."/>
            <person name="Wang H."/>
            <person name="Wang A."/>
            <person name="Jiang F."/>
            <person name="Liu H."/>
            <person name="Zhao H."/>
            <person name="Xu D."/>
            <person name="Zhang Y."/>
        </authorList>
    </citation>
    <scope>NUCLEOTIDE SEQUENCE [LARGE SCALE GENOMIC DNA]</scope>
    <source>
        <strain evidence="2">cv. Punajuju</strain>
    </source>
</reference>
<comment type="caution">
    <text evidence="1">The sequence shown here is derived from an EMBL/GenBank/DDBJ whole genome shotgun (WGS) entry which is preliminary data.</text>
</comment>
<proteinExistence type="predicted"/>
<name>A0ACB9E523_CICIN</name>
<keyword evidence="2" id="KW-1185">Reference proteome</keyword>
<reference evidence="1 2" key="2">
    <citation type="journal article" date="2022" name="Mol. Ecol. Resour.">
        <title>The genomes of chicory, endive, great burdock and yacon provide insights into Asteraceae paleo-polyploidization history and plant inulin production.</title>
        <authorList>
            <person name="Fan W."/>
            <person name="Wang S."/>
            <person name="Wang H."/>
            <person name="Wang A."/>
            <person name="Jiang F."/>
            <person name="Liu H."/>
            <person name="Zhao H."/>
            <person name="Xu D."/>
            <person name="Zhang Y."/>
        </authorList>
    </citation>
    <scope>NUCLEOTIDE SEQUENCE [LARGE SCALE GENOMIC DNA]</scope>
    <source>
        <strain evidence="2">cv. Punajuju</strain>
        <tissue evidence="1">Leaves</tissue>
    </source>
</reference>
<evidence type="ECO:0000313" key="1">
    <source>
        <dbReference type="EMBL" id="KAI3753877.1"/>
    </source>
</evidence>
<gene>
    <name evidence="1" type="ORF">L2E82_25941</name>
</gene>
<sequence>MPPTDKISGSTTVLRGPKLYALYDVVSFFICLLSDCSDCSAPTRGFSSLALSPCKTNPSLPDIGGERPLISPAPSRLQDRI</sequence>
<organism evidence="1 2">
    <name type="scientific">Cichorium intybus</name>
    <name type="common">Chicory</name>
    <dbReference type="NCBI Taxonomy" id="13427"/>
    <lineage>
        <taxon>Eukaryota</taxon>
        <taxon>Viridiplantae</taxon>
        <taxon>Streptophyta</taxon>
        <taxon>Embryophyta</taxon>
        <taxon>Tracheophyta</taxon>
        <taxon>Spermatophyta</taxon>
        <taxon>Magnoliopsida</taxon>
        <taxon>eudicotyledons</taxon>
        <taxon>Gunneridae</taxon>
        <taxon>Pentapetalae</taxon>
        <taxon>asterids</taxon>
        <taxon>campanulids</taxon>
        <taxon>Asterales</taxon>
        <taxon>Asteraceae</taxon>
        <taxon>Cichorioideae</taxon>
        <taxon>Cichorieae</taxon>
        <taxon>Cichoriinae</taxon>
        <taxon>Cichorium</taxon>
    </lineage>
</organism>